<proteinExistence type="predicted"/>
<dbReference type="Proteomes" id="UP000002030">
    <property type="component" value="Chromosome"/>
</dbReference>
<dbReference type="KEGG" id="tai:Taci_0495"/>
<dbReference type="HOGENOM" id="CLU_019091_0_0_0"/>
<evidence type="ECO:0000259" key="1">
    <source>
        <dbReference type="PROSITE" id="PS51085"/>
    </source>
</evidence>
<dbReference type="InterPro" id="IPR001041">
    <property type="entry name" value="2Fe-2S_ferredoxin-type"/>
</dbReference>
<reference evidence="2 3" key="1">
    <citation type="journal article" date="2009" name="Stand. Genomic Sci.">
        <title>Complete genome sequence of Thermanaerovibrio acidaminovorans type strain (Su883).</title>
        <authorList>
            <person name="Chovatia M."/>
            <person name="Sikorski J."/>
            <person name="Schroder M."/>
            <person name="Lapidus A."/>
            <person name="Nolan M."/>
            <person name="Tice H."/>
            <person name="Glavina Del Rio T."/>
            <person name="Copeland A."/>
            <person name="Cheng J.F."/>
            <person name="Lucas S."/>
            <person name="Chen F."/>
            <person name="Bruce D."/>
            <person name="Goodwin L."/>
            <person name="Pitluck S."/>
            <person name="Ivanova N."/>
            <person name="Mavromatis K."/>
            <person name="Ovchinnikova G."/>
            <person name="Pati A."/>
            <person name="Chen A."/>
            <person name="Palaniappan K."/>
            <person name="Land M."/>
            <person name="Hauser L."/>
            <person name="Chang Y.J."/>
            <person name="Jeffries C.D."/>
            <person name="Chain P."/>
            <person name="Saunders E."/>
            <person name="Detter J.C."/>
            <person name="Brettin T."/>
            <person name="Rohde M."/>
            <person name="Goker M."/>
            <person name="Spring S."/>
            <person name="Bristow J."/>
            <person name="Markowitz V."/>
            <person name="Hugenholtz P."/>
            <person name="Kyrpides N.C."/>
            <person name="Klenk H.P."/>
            <person name="Eisen J.A."/>
        </authorList>
    </citation>
    <scope>NUCLEOTIDE SEQUENCE [LARGE SCALE GENOMIC DNA]</scope>
    <source>
        <strain evidence="3">ATCC 49978 / DSM 6589 / Su883</strain>
    </source>
</reference>
<evidence type="ECO:0000313" key="2">
    <source>
        <dbReference type="EMBL" id="ACZ18731.1"/>
    </source>
</evidence>
<dbReference type="AlphaFoldDB" id="D1B8X8"/>
<dbReference type="PANTHER" id="PTHR42895">
    <property type="entry name" value="IRON-SULFUR CLUSTER-BINDING PROTEIN-RELATED"/>
    <property type="match status" value="1"/>
</dbReference>
<dbReference type="InterPro" id="IPR036010">
    <property type="entry name" value="2Fe-2S_ferredoxin-like_sf"/>
</dbReference>
<sequence length="555" mass="57932">MIPFDPGASLRDVLASCGLSLGTCGGRGTCGGCQVSVSGHLPPRDPREDRLPSGRRFACLTRPLGDVEVRLDEPGGARVVPLELRVEPRALPFQVELDRGSLGDFRDIRGAIGGLASKGGLHVREVSLPALRGALELLGMRRSHAMGWVLGGRVVLVAPQGVVPVGIAADLGSSNLDLAAVDLVSGVVMGRVRVENLQRRVASDLVSRLALALEGGLEELRSLLVRSFQVGLEKLLGVSGVEPRQVVAVYCGCNPVVGDLLAGLPPSGLAESPFIPSDFGVRRLCARALGLGLDCPLVILAGMGGFVGSDALALLYGTRDLDRVPCLLMDLGTNGEVVLDLGDRVLGASTAAGPAFEGYGISCGVPAGEGAVTAVRGSIGDMELEVQGGGEPMGICGSGLISLVSFLLREGLMDGSGKLKGPQFFELRPDPPLRVTQRDLRQFQLAKGAVRAAAELLLMEAGLSPHRVVRWVVSGLLGSSVGVDDLVRVGLMPFGVEERVEVEPNGVLVGLARALASGEDGLREVEDLSGMCRVVRLDGARHFNRVLMDSLGYQG</sequence>
<dbReference type="SUPFAM" id="SSF54292">
    <property type="entry name" value="2Fe-2S ferredoxin-like"/>
    <property type="match status" value="1"/>
</dbReference>
<dbReference type="InterPro" id="IPR042259">
    <property type="entry name" value="Raco-like_middle_sf"/>
</dbReference>
<dbReference type="EMBL" id="CP001818">
    <property type="protein sequence ID" value="ACZ18731.1"/>
    <property type="molecule type" value="Genomic_DNA"/>
</dbReference>
<dbReference type="Pfam" id="PF17651">
    <property type="entry name" value="Raco_middle"/>
    <property type="match status" value="1"/>
</dbReference>
<dbReference type="OrthoDB" id="9810588at2"/>
<dbReference type="Gene3D" id="3.10.20.30">
    <property type="match status" value="1"/>
</dbReference>
<dbReference type="InterPro" id="IPR012675">
    <property type="entry name" value="Beta-grasp_dom_sf"/>
</dbReference>
<dbReference type="InterPro" id="IPR052911">
    <property type="entry name" value="Corrinoid_activation_enz"/>
</dbReference>
<dbReference type="EnsemblBacteria" id="ACZ18731">
    <property type="protein sequence ID" value="ACZ18731"/>
    <property type="gene ID" value="Taci_0495"/>
</dbReference>
<feature type="domain" description="2Fe-2S ferredoxin-type" evidence="1">
    <location>
        <begin position="1"/>
        <end position="75"/>
    </location>
</feature>
<dbReference type="PANTHER" id="PTHR42895:SF2">
    <property type="entry name" value="IRON-SULFUR CLUSTER PROTEIN"/>
    <property type="match status" value="1"/>
</dbReference>
<dbReference type="InterPro" id="IPR041414">
    <property type="entry name" value="Raco-like_middle"/>
</dbReference>
<evidence type="ECO:0000313" key="3">
    <source>
        <dbReference type="Proteomes" id="UP000002030"/>
    </source>
</evidence>
<organism evidence="2 3">
    <name type="scientific">Thermanaerovibrio acidaminovorans (strain ATCC 49978 / DSM 6589 / Su883)</name>
    <name type="common">Selenomonas acidaminovorans</name>
    <dbReference type="NCBI Taxonomy" id="525903"/>
    <lineage>
        <taxon>Bacteria</taxon>
        <taxon>Thermotogati</taxon>
        <taxon>Synergistota</taxon>
        <taxon>Synergistia</taxon>
        <taxon>Synergistales</taxon>
        <taxon>Synergistaceae</taxon>
        <taxon>Thermanaerovibrio</taxon>
    </lineage>
</organism>
<dbReference type="PROSITE" id="PS51085">
    <property type="entry name" value="2FE2S_FER_2"/>
    <property type="match status" value="1"/>
</dbReference>
<dbReference type="Gene3D" id="3.30.420.480">
    <property type="entry name" value="Domain of unknown function (DUF4445)"/>
    <property type="match status" value="1"/>
</dbReference>
<dbReference type="PATRIC" id="fig|525903.6.peg.500"/>
<dbReference type="STRING" id="525903.Taci_0495"/>
<name>D1B8X8_THEAS</name>
<protein>
    <submittedName>
        <fullName evidence="2">Uncharacterized metal-binding protein-like protein</fullName>
    </submittedName>
</protein>
<dbReference type="InterPro" id="IPR027980">
    <property type="entry name" value="RACo_C"/>
</dbReference>
<keyword evidence="3" id="KW-1185">Reference proteome</keyword>
<dbReference type="eggNOG" id="COG3894">
    <property type="taxonomic scope" value="Bacteria"/>
</dbReference>
<accession>D1B8X8</accession>
<dbReference type="Pfam" id="PF14574">
    <property type="entry name" value="RACo_C_ter"/>
    <property type="match status" value="1"/>
</dbReference>
<dbReference type="GO" id="GO:0051536">
    <property type="term" value="F:iron-sulfur cluster binding"/>
    <property type="evidence" value="ECO:0007669"/>
    <property type="project" value="InterPro"/>
</dbReference>
<gene>
    <name evidence="2" type="ordered locus">Taci_0495</name>
</gene>